<proteinExistence type="predicted"/>
<gene>
    <name evidence="1" type="ORF">CCHR01_17544</name>
</gene>
<organism evidence="1 2">
    <name type="scientific">Colletotrichum chrysophilum</name>
    <dbReference type="NCBI Taxonomy" id="1836956"/>
    <lineage>
        <taxon>Eukaryota</taxon>
        <taxon>Fungi</taxon>
        <taxon>Dikarya</taxon>
        <taxon>Ascomycota</taxon>
        <taxon>Pezizomycotina</taxon>
        <taxon>Sordariomycetes</taxon>
        <taxon>Hypocreomycetidae</taxon>
        <taxon>Glomerellales</taxon>
        <taxon>Glomerellaceae</taxon>
        <taxon>Colletotrichum</taxon>
        <taxon>Colletotrichum gloeosporioides species complex</taxon>
    </lineage>
</organism>
<evidence type="ECO:0000313" key="2">
    <source>
        <dbReference type="Proteomes" id="UP001243330"/>
    </source>
</evidence>
<evidence type="ECO:0000313" key="1">
    <source>
        <dbReference type="EMBL" id="KAK1839831.1"/>
    </source>
</evidence>
<keyword evidence="2" id="KW-1185">Reference proteome</keyword>
<reference evidence="1" key="1">
    <citation type="submission" date="2023-01" db="EMBL/GenBank/DDBJ databases">
        <title>Colletotrichum chrysophilum M932 genome sequence.</title>
        <authorList>
            <person name="Baroncelli R."/>
        </authorList>
    </citation>
    <scope>NUCLEOTIDE SEQUENCE</scope>
    <source>
        <strain evidence="1">M932</strain>
    </source>
</reference>
<comment type="caution">
    <text evidence="1">The sequence shown here is derived from an EMBL/GenBank/DDBJ whole genome shotgun (WGS) entry which is preliminary data.</text>
</comment>
<dbReference type="AlphaFoldDB" id="A0AAD9A1S3"/>
<dbReference type="EMBL" id="JAQOWY010000623">
    <property type="protein sequence ID" value="KAK1839831.1"/>
    <property type="molecule type" value="Genomic_DNA"/>
</dbReference>
<name>A0AAD9A1S3_9PEZI</name>
<protein>
    <submittedName>
        <fullName evidence="1">Uncharacterized protein</fullName>
    </submittedName>
</protein>
<sequence>MKNSFNQVLQTVSRSERTMLAVERKLDESASLACVADYATKQDVMELKTLMNLLDNSATVTLQNMVSKPSVLKAIYDDMTNLETISQTDRSSLVPSETVKTKPVCQETVIRSQSHCTCNPRRILRRQKRSFGPVSIAKEAVTKRAHVFRCVKAAPRSKLWKFCYPPYM</sequence>
<dbReference type="Proteomes" id="UP001243330">
    <property type="component" value="Unassembled WGS sequence"/>
</dbReference>
<accession>A0AAD9A1S3</accession>